<gene>
    <name evidence="1" type="primary">34</name>
    <name evidence="1" type="ORF">PBI_KINGVEVEVE_34</name>
</gene>
<dbReference type="Pfam" id="PF23140">
    <property type="entry name" value="Gp80"/>
    <property type="match status" value="1"/>
</dbReference>
<proteinExistence type="predicted"/>
<evidence type="ECO:0000313" key="1">
    <source>
        <dbReference type="EMBL" id="AHY84303.1"/>
    </source>
</evidence>
<dbReference type="Proteomes" id="UP000024436">
    <property type="component" value="Segment"/>
</dbReference>
<name>A0A023ZY22_9CAUD</name>
<dbReference type="InterPro" id="IPR056908">
    <property type="entry name" value="Gp80-like"/>
</dbReference>
<sequence>MAVGPTAYLVNKLLDHALRGVAYTPPSVIYFKAHTGDPGAAGANNASAQTARVAVTFLAASGGTVLLTGTPEITLNATETITHGSLWDAAGPTGGNCLWTAQATVSKGGVSGDIIRLSGFQVGFTGLAA</sequence>
<dbReference type="EMBL" id="KJ538723">
    <property type="protein sequence ID" value="AHY84303.1"/>
    <property type="molecule type" value="Genomic_DNA"/>
</dbReference>
<evidence type="ECO:0000313" key="2">
    <source>
        <dbReference type="Proteomes" id="UP000024436"/>
    </source>
</evidence>
<organism evidence="1 2">
    <name type="scientific">Mycobacterium phage KingVeVeVe</name>
    <dbReference type="NCBI Taxonomy" id="1471544"/>
    <lineage>
        <taxon>Viruses</taxon>
        <taxon>Duplodnaviria</taxon>
        <taxon>Heunggongvirae</taxon>
        <taxon>Uroviricota</taxon>
        <taxon>Caudoviricetes</taxon>
        <taxon>Bclasvirinae</taxon>
        <taxon>Pegunavirus</taxon>
        <taxon>Pegunavirus soto</taxon>
    </lineage>
</organism>
<protein>
    <submittedName>
        <fullName evidence="1">Uncharacterized protein</fullName>
    </submittedName>
</protein>
<reference evidence="1 2" key="1">
    <citation type="submission" date="2014-03" db="EMBL/GenBank/DDBJ databases">
        <authorList>
            <person name="Barber N.R."/>
            <person name="Francolini R.D."/>
            <person name="Gray A.J."/>
            <person name="Hamilton K."/>
            <person name="Jung E."/>
            <person name="Killpatrick M.S."/>
            <person name="Le T.M."/>
            <person name="Lin R."/>
            <person name="Morris L.Y."/>
            <person name="O'Neil L.P."/>
            <person name="Pederson E.N."/>
            <person name="Sepehri B.F."/>
            <person name="Shaffer R.A."/>
            <person name="Sridharan P.S."/>
            <person name="Tseng L."/>
            <person name="Williams L.H."/>
            <person name="Cohen L.B."/>
            <person name="Ahrens K.J."/>
            <person name="Braun M.A."/>
            <person name="Jarvik J."/>
            <person name="Lopez A.J."/>
            <person name="Bradley K.W."/>
            <person name="Clarke D.Q."/>
            <person name="Lewis M.F."/>
            <person name="Barker L.P."/>
            <person name="Bailey C."/>
            <person name="Asai D.J."/>
            <person name="Garber M.L."/>
            <person name="Bowman C.A."/>
            <person name="Russell D.A."/>
            <person name="Pope W.H."/>
            <person name="Jacobs-Sera D."/>
            <person name="Hendrix R.W."/>
            <person name="Hatfull G.F."/>
        </authorList>
    </citation>
    <scope>NUCLEOTIDE SEQUENCE [LARGE SCALE GENOMIC DNA]</scope>
</reference>
<accession>A0A023ZY22</accession>